<feature type="non-terminal residue" evidence="3">
    <location>
        <position position="153"/>
    </location>
</feature>
<dbReference type="Pfam" id="PF08471">
    <property type="entry name" value="Ribonuc_red_2_N"/>
    <property type="match status" value="1"/>
</dbReference>
<gene>
    <name evidence="3" type="ORF">METZ01_LOCUS244689</name>
</gene>
<dbReference type="GO" id="GO:0004748">
    <property type="term" value="F:ribonucleoside-diphosphate reductase activity, thioredoxin disulfide as acceptor"/>
    <property type="evidence" value="ECO:0007669"/>
    <property type="project" value="InterPro"/>
</dbReference>
<feature type="domain" description="Ribonucleotide reductase class II vitamin B12-dependent N-terminal" evidence="2">
    <location>
        <begin position="62"/>
        <end position="153"/>
    </location>
</feature>
<sequence length="153" mass="17436">MIDANDPLTAPTARTPRRSTSPKVTTPKRGGLAKGKQRSGIKVERVFSDAKRNPYDEIEWDTRTAEITDEGGKIIFKQEDVEVPKNWSQLATKVVVSKYFFGQQGTPERETSVRQLIHRVARTIADWGVNDGYFSRKDGEVFYEELSWLCLNQ</sequence>
<protein>
    <recommendedName>
        <fullName evidence="2">Ribonucleotide reductase class II vitamin B12-dependent N-terminal domain-containing protein</fullName>
    </recommendedName>
</protein>
<dbReference type="InterPro" id="IPR013678">
    <property type="entry name" value="RNR_2_N"/>
</dbReference>
<proteinExistence type="predicted"/>
<dbReference type="EMBL" id="UINC01063812">
    <property type="protein sequence ID" value="SVB91835.1"/>
    <property type="molecule type" value="Genomic_DNA"/>
</dbReference>
<accession>A0A382HXG3</accession>
<dbReference type="Gene3D" id="3.20.70.20">
    <property type="match status" value="1"/>
</dbReference>
<evidence type="ECO:0000256" key="1">
    <source>
        <dbReference type="SAM" id="MobiDB-lite"/>
    </source>
</evidence>
<feature type="region of interest" description="Disordered" evidence="1">
    <location>
        <begin position="1"/>
        <end position="40"/>
    </location>
</feature>
<dbReference type="GO" id="GO:0050897">
    <property type="term" value="F:cobalt ion binding"/>
    <property type="evidence" value="ECO:0007669"/>
    <property type="project" value="InterPro"/>
</dbReference>
<dbReference type="AlphaFoldDB" id="A0A382HXG3"/>
<evidence type="ECO:0000313" key="3">
    <source>
        <dbReference type="EMBL" id="SVB91835.1"/>
    </source>
</evidence>
<reference evidence="3" key="1">
    <citation type="submission" date="2018-05" db="EMBL/GenBank/DDBJ databases">
        <authorList>
            <person name="Lanie J.A."/>
            <person name="Ng W.-L."/>
            <person name="Kazmierczak K.M."/>
            <person name="Andrzejewski T.M."/>
            <person name="Davidsen T.M."/>
            <person name="Wayne K.J."/>
            <person name="Tettelin H."/>
            <person name="Glass J.I."/>
            <person name="Rusch D."/>
            <person name="Podicherti R."/>
            <person name="Tsui H.-C.T."/>
            <person name="Winkler M.E."/>
        </authorList>
    </citation>
    <scope>NUCLEOTIDE SEQUENCE</scope>
</reference>
<organism evidence="3">
    <name type="scientific">marine metagenome</name>
    <dbReference type="NCBI Taxonomy" id="408172"/>
    <lineage>
        <taxon>unclassified sequences</taxon>
        <taxon>metagenomes</taxon>
        <taxon>ecological metagenomes</taxon>
    </lineage>
</organism>
<evidence type="ECO:0000259" key="2">
    <source>
        <dbReference type="Pfam" id="PF08471"/>
    </source>
</evidence>
<feature type="compositionally biased region" description="Low complexity" evidence="1">
    <location>
        <begin position="9"/>
        <end position="22"/>
    </location>
</feature>
<name>A0A382HXG3_9ZZZZ</name>